<evidence type="ECO:0000313" key="3">
    <source>
        <dbReference type="EMBL" id="ACC98003.1"/>
    </source>
</evidence>
<dbReference type="AlphaFoldDB" id="B2KBI1"/>
<keyword evidence="2" id="KW-1133">Transmembrane helix</keyword>
<keyword evidence="4" id="KW-1185">Reference proteome</keyword>
<dbReference type="OrthoDB" id="9932272at2"/>
<keyword evidence="2" id="KW-0812">Transmembrane</keyword>
<evidence type="ECO:0000256" key="2">
    <source>
        <dbReference type="SAM" id="Phobius"/>
    </source>
</evidence>
<evidence type="ECO:0000256" key="1">
    <source>
        <dbReference type="SAM" id="MobiDB-lite"/>
    </source>
</evidence>
<feature type="transmembrane region" description="Helical" evidence="2">
    <location>
        <begin position="35"/>
        <end position="54"/>
    </location>
</feature>
<dbReference type="EMBL" id="CP001055">
    <property type="protein sequence ID" value="ACC98003.1"/>
    <property type="molecule type" value="Genomic_DNA"/>
</dbReference>
<dbReference type="KEGG" id="emi:Emin_0446"/>
<sequence length="146" mass="16116">MTIRRVFFVALIHFAVMVFFPYYGQGGFSFGVMSCLLWAGGAILLGVLVTILGMENWKKLNALLTCVLLIACAVFLLQRFPQEDKVSPLKKLAYGDLPKQEDMKKGLSAFGINIGAAKEWVEDAKDGAKSLKRGDDKLDGALKRLE</sequence>
<reference evidence="3 4" key="1">
    <citation type="journal article" date="2009" name="Appl. Environ. Microbiol.">
        <title>Genomic analysis of 'Elusimicrobium minutum,' the first cultivated representative of the phylum 'Elusimicrobia' (formerly termite group 1).</title>
        <authorList>
            <person name="Herlemann D.P.R."/>
            <person name="Geissinger O."/>
            <person name="Ikeda-Ohtsubo W."/>
            <person name="Kunin V."/>
            <person name="Sun H."/>
            <person name="Lapidus A."/>
            <person name="Hugenholtz P."/>
            <person name="Brune A."/>
        </authorList>
    </citation>
    <scope>NUCLEOTIDE SEQUENCE [LARGE SCALE GENOMIC DNA]</scope>
    <source>
        <strain evidence="3 4">Pei191</strain>
    </source>
</reference>
<dbReference type="Proteomes" id="UP000001029">
    <property type="component" value="Chromosome"/>
</dbReference>
<proteinExistence type="predicted"/>
<dbReference type="PROSITE" id="PS51257">
    <property type="entry name" value="PROKAR_LIPOPROTEIN"/>
    <property type="match status" value="1"/>
</dbReference>
<organism evidence="3 4">
    <name type="scientific">Elusimicrobium minutum (strain Pei191)</name>
    <dbReference type="NCBI Taxonomy" id="445932"/>
    <lineage>
        <taxon>Bacteria</taxon>
        <taxon>Pseudomonadati</taxon>
        <taxon>Elusimicrobiota</taxon>
        <taxon>Elusimicrobia</taxon>
        <taxon>Elusimicrobiales</taxon>
        <taxon>Elusimicrobiaceae</taxon>
        <taxon>Elusimicrobium</taxon>
    </lineage>
</organism>
<keyword evidence="2" id="KW-0472">Membrane</keyword>
<feature type="transmembrane region" description="Helical" evidence="2">
    <location>
        <begin position="6"/>
        <end position="23"/>
    </location>
</feature>
<gene>
    <name evidence="3" type="ordered locus">Emin_0446</name>
</gene>
<dbReference type="STRING" id="445932.Emin_0446"/>
<evidence type="ECO:0000313" key="4">
    <source>
        <dbReference type="Proteomes" id="UP000001029"/>
    </source>
</evidence>
<dbReference type="HOGENOM" id="CLU_1774479_0_0_0"/>
<accession>B2KBI1</accession>
<feature type="transmembrane region" description="Helical" evidence="2">
    <location>
        <begin position="60"/>
        <end position="77"/>
    </location>
</feature>
<name>B2KBI1_ELUMP</name>
<protein>
    <submittedName>
        <fullName evidence="3">Uncharacterized protein</fullName>
    </submittedName>
</protein>
<dbReference type="RefSeq" id="WP_012414618.1">
    <property type="nucleotide sequence ID" value="NC_010644.1"/>
</dbReference>
<feature type="region of interest" description="Disordered" evidence="1">
    <location>
        <begin position="127"/>
        <end position="146"/>
    </location>
</feature>